<dbReference type="RefSeq" id="WP_132190173.1">
    <property type="nucleotide sequence ID" value="NZ_SLWM01000003.1"/>
</dbReference>
<dbReference type="InterPro" id="IPR011944">
    <property type="entry name" value="Steroid_delta5-4_isomerase"/>
</dbReference>
<dbReference type="EMBL" id="SLWM01000003">
    <property type="protein sequence ID" value="TCO27357.1"/>
    <property type="molecule type" value="Genomic_DNA"/>
</dbReference>
<comment type="caution">
    <text evidence="2">The sequence shown here is derived from an EMBL/GenBank/DDBJ whole genome shotgun (WGS) entry which is preliminary data.</text>
</comment>
<evidence type="ECO:0000259" key="1">
    <source>
        <dbReference type="Pfam" id="PF13474"/>
    </source>
</evidence>
<dbReference type="Pfam" id="PF13474">
    <property type="entry name" value="SnoaL_3"/>
    <property type="match status" value="2"/>
</dbReference>
<dbReference type="SUPFAM" id="SSF54427">
    <property type="entry name" value="NTF2-like"/>
    <property type="match status" value="2"/>
</dbReference>
<organism evidence="2 3">
    <name type="scientific">Kribbella orskensis</name>
    <dbReference type="NCBI Taxonomy" id="2512216"/>
    <lineage>
        <taxon>Bacteria</taxon>
        <taxon>Bacillati</taxon>
        <taxon>Actinomycetota</taxon>
        <taxon>Actinomycetes</taxon>
        <taxon>Propionibacteriales</taxon>
        <taxon>Kribbellaceae</taxon>
        <taxon>Kribbella</taxon>
    </lineage>
</organism>
<protein>
    <submittedName>
        <fullName evidence="2">Uncharacterized protein (TIGR02246 family)</fullName>
    </submittedName>
</protein>
<dbReference type="Proteomes" id="UP000295818">
    <property type="component" value="Unassembled WGS sequence"/>
</dbReference>
<evidence type="ECO:0000313" key="3">
    <source>
        <dbReference type="Proteomes" id="UP000295818"/>
    </source>
</evidence>
<proteinExistence type="predicted"/>
<name>A0ABY2BS46_9ACTN</name>
<feature type="domain" description="SnoaL-like" evidence="1">
    <location>
        <begin position="8"/>
        <end position="130"/>
    </location>
</feature>
<evidence type="ECO:0000313" key="2">
    <source>
        <dbReference type="EMBL" id="TCO27357.1"/>
    </source>
</evidence>
<dbReference type="Gene3D" id="3.10.450.50">
    <property type="match status" value="2"/>
</dbReference>
<sequence>MSNDEQQIRALIERWAAAVHEGDLDTVLQDHSGDIVMFDVPPPYDGVRGLDAYRETWPGFFEWQASGAIFELVSLDVTAGADVAFAHALLKCGLREEFEEGSPNRLRLTLGLRKEDGRWVVTHEHHSFPLTDTPPAVAESAVREIHDQWSELTAAKDLDGLMDAIGDDVVSYEYGGPLQYVGKDAVRAVCATGLESGGKVEMSVPELTVKARDDLAVAWGLTRIVVDGSEENWSRATRVFQRQADGWKMIHQHLSLPDS</sequence>
<feature type="domain" description="SnoaL-like" evidence="1">
    <location>
        <begin position="142"/>
        <end position="258"/>
    </location>
</feature>
<accession>A0ABY2BS46</accession>
<gene>
    <name evidence="2" type="ORF">EV644_10353</name>
</gene>
<reference evidence="2 3" key="1">
    <citation type="journal article" date="2015" name="Stand. Genomic Sci.">
        <title>Genomic Encyclopedia of Bacterial and Archaeal Type Strains, Phase III: the genomes of soil and plant-associated and newly described type strains.</title>
        <authorList>
            <person name="Whitman W.B."/>
            <person name="Woyke T."/>
            <person name="Klenk H.P."/>
            <person name="Zhou Y."/>
            <person name="Lilburn T.G."/>
            <person name="Beck B.J."/>
            <person name="De Vos P."/>
            <person name="Vandamme P."/>
            <person name="Eisen J.A."/>
            <person name="Garrity G."/>
            <person name="Hugenholtz P."/>
            <person name="Kyrpides N.C."/>
        </authorList>
    </citation>
    <scope>NUCLEOTIDE SEQUENCE [LARGE SCALE GENOMIC DNA]</scope>
    <source>
        <strain evidence="2 3">VKM Ac-2538</strain>
    </source>
</reference>
<dbReference type="InterPro" id="IPR037401">
    <property type="entry name" value="SnoaL-like"/>
</dbReference>
<dbReference type="NCBIfam" id="TIGR02246">
    <property type="entry name" value="SgcJ/EcaC family oxidoreductase"/>
    <property type="match status" value="1"/>
</dbReference>
<dbReference type="InterPro" id="IPR032710">
    <property type="entry name" value="NTF2-like_dom_sf"/>
</dbReference>
<keyword evidence="3" id="KW-1185">Reference proteome</keyword>